<name>A0ABV8VV18_9BACI</name>
<feature type="transmembrane region" description="Helical" evidence="1">
    <location>
        <begin position="111"/>
        <end position="134"/>
    </location>
</feature>
<evidence type="ECO:0000313" key="2">
    <source>
        <dbReference type="EMBL" id="MFC4386638.1"/>
    </source>
</evidence>
<reference evidence="3" key="1">
    <citation type="journal article" date="2019" name="Int. J. Syst. Evol. Microbiol.">
        <title>The Global Catalogue of Microorganisms (GCM) 10K type strain sequencing project: providing services to taxonomists for standard genome sequencing and annotation.</title>
        <authorList>
            <consortium name="The Broad Institute Genomics Platform"/>
            <consortium name="The Broad Institute Genome Sequencing Center for Infectious Disease"/>
            <person name="Wu L."/>
            <person name="Ma J."/>
        </authorList>
    </citation>
    <scope>NUCLEOTIDE SEQUENCE [LARGE SCALE GENOMIC DNA]</scope>
    <source>
        <strain evidence="3">KACC 14058</strain>
    </source>
</reference>
<dbReference type="EMBL" id="JBHSDV010000001">
    <property type="protein sequence ID" value="MFC4386638.1"/>
    <property type="molecule type" value="Genomic_DNA"/>
</dbReference>
<sequence length="219" mass="25681">MHYVNGFFKYVYDFGFWLAKIMVLQIYWVLFTVLGLGIFGIAPATVAVSTIIHGWFTEKKNVALFKEFIAIYRRSFKKSNLLFWGWAFIGLFLYFDYFVSKTYIQSFYFHIVIMLVIVITLGSFAHFLTVFVRYDLPLLQYFKQSFLIALARPMESIAIFVALLLLYYVYMFLPVLAVFIGVPLTLYPVLWFSYRACIAVEDSKEKIEQQSKTPSYGRS</sequence>
<dbReference type="InterPro" id="IPR006938">
    <property type="entry name" value="DUF624"/>
</dbReference>
<keyword evidence="1" id="KW-1133">Transmembrane helix</keyword>
<keyword evidence="1" id="KW-0472">Membrane</keyword>
<protein>
    <submittedName>
        <fullName evidence="2">YesL family protein</fullName>
    </submittedName>
</protein>
<keyword evidence="3" id="KW-1185">Reference proteome</keyword>
<comment type="caution">
    <text evidence="2">The sequence shown here is derived from an EMBL/GenBank/DDBJ whole genome shotgun (WGS) entry which is preliminary data.</text>
</comment>
<feature type="transmembrane region" description="Helical" evidence="1">
    <location>
        <begin position="26"/>
        <end position="56"/>
    </location>
</feature>
<feature type="transmembrane region" description="Helical" evidence="1">
    <location>
        <begin position="81"/>
        <end position="99"/>
    </location>
</feature>
<dbReference type="RefSeq" id="WP_390195399.1">
    <property type="nucleotide sequence ID" value="NZ_JBHSDV010000001.1"/>
</dbReference>
<proteinExistence type="predicted"/>
<dbReference type="Proteomes" id="UP001595880">
    <property type="component" value="Unassembled WGS sequence"/>
</dbReference>
<dbReference type="Pfam" id="PF04854">
    <property type="entry name" value="DUF624"/>
    <property type="match status" value="1"/>
</dbReference>
<evidence type="ECO:0000313" key="3">
    <source>
        <dbReference type="Proteomes" id="UP001595880"/>
    </source>
</evidence>
<organism evidence="2 3">
    <name type="scientific">Gracilibacillus marinus</name>
    <dbReference type="NCBI Taxonomy" id="630535"/>
    <lineage>
        <taxon>Bacteria</taxon>
        <taxon>Bacillati</taxon>
        <taxon>Bacillota</taxon>
        <taxon>Bacilli</taxon>
        <taxon>Bacillales</taxon>
        <taxon>Bacillaceae</taxon>
        <taxon>Gracilibacillus</taxon>
    </lineage>
</organism>
<keyword evidence="1" id="KW-0812">Transmembrane</keyword>
<accession>A0ABV8VV18</accession>
<feature type="transmembrane region" description="Helical" evidence="1">
    <location>
        <begin position="146"/>
        <end position="169"/>
    </location>
</feature>
<feature type="transmembrane region" description="Helical" evidence="1">
    <location>
        <begin position="175"/>
        <end position="194"/>
    </location>
</feature>
<evidence type="ECO:0000256" key="1">
    <source>
        <dbReference type="SAM" id="Phobius"/>
    </source>
</evidence>
<gene>
    <name evidence="2" type="ORF">ACFOZ1_02335</name>
</gene>